<keyword evidence="1" id="KW-1133">Transmembrane helix</keyword>
<sequence length="47" mass="5279">QIYPRKLGESSVNGGVQQEILFIGILNLTVLPLWKILLETGKYNGHK</sequence>
<dbReference type="EMBL" id="BARV01042983">
    <property type="protein sequence ID" value="GAI52730.1"/>
    <property type="molecule type" value="Genomic_DNA"/>
</dbReference>
<accession>X1QP14</accession>
<feature type="transmembrane region" description="Helical" evidence="1">
    <location>
        <begin position="20"/>
        <end position="38"/>
    </location>
</feature>
<comment type="caution">
    <text evidence="2">The sequence shown here is derived from an EMBL/GenBank/DDBJ whole genome shotgun (WGS) entry which is preliminary data.</text>
</comment>
<protein>
    <submittedName>
        <fullName evidence="2">Uncharacterized protein</fullName>
    </submittedName>
</protein>
<proteinExistence type="predicted"/>
<keyword evidence="1" id="KW-0472">Membrane</keyword>
<evidence type="ECO:0000256" key="1">
    <source>
        <dbReference type="SAM" id="Phobius"/>
    </source>
</evidence>
<organism evidence="2">
    <name type="scientific">marine sediment metagenome</name>
    <dbReference type="NCBI Taxonomy" id="412755"/>
    <lineage>
        <taxon>unclassified sequences</taxon>
        <taxon>metagenomes</taxon>
        <taxon>ecological metagenomes</taxon>
    </lineage>
</organism>
<gene>
    <name evidence="2" type="ORF">S06H3_64379</name>
</gene>
<feature type="non-terminal residue" evidence="2">
    <location>
        <position position="1"/>
    </location>
</feature>
<keyword evidence="1" id="KW-0812">Transmembrane</keyword>
<name>X1QP14_9ZZZZ</name>
<dbReference type="AlphaFoldDB" id="X1QP14"/>
<reference evidence="2" key="1">
    <citation type="journal article" date="2014" name="Front. Microbiol.">
        <title>High frequency of phylogenetically diverse reductive dehalogenase-homologous genes in deep subseafloor sedimentary metagenomes.</title>
        <authorList>
            <person name="Kawai M."/>
            <person name="Futagami T."/>
            <person name="Toyoda A."/>
            <person name="Takaki Y."/>
            <person name="Nishi S."/>
            <person name="Hori S."/>
            <person name="Arai W."/>
            <person name="Tsubouchi T."/>
            <person name="Morono Y."/>
            <person name="Uchiyama I."/>
            <person name="Ito T."/>
            <person name="Fujiyama A."/>
            <person name="Inagaki F."/>
            <person name="Takami H."/>
        </authorList>
    </citation>
    <scope>NUCLEOTIDE SEQUENCE</scope>
    <source>
        <strain evidence="2">Expedition CK06-06</strain>
    </source>
</reference>
<evidence type="ECO:0000313" key="2">
    <source>
        <dbReference type="EMBL" id="GAI52730.1"/>
    </source>
</evidence>